<protein>
    <submittedName>
        <fullName evidence="1">Uncharacterized protein</fullName>
    </submittedName>
</protein>
<proteinExistence type="predicted"/>
<organism evidence="1 2">
    <name type="scientific">Paenibacillus agaridevorans</name>
    <dbReference type="NCBI Taxonomy" id="171404"/>
    <lineage>
        <taxon>Bacteria</taxon>
        <taxon>Bacillati</taxon>
        <taxon>Bacillota</taxon>
        <taxon>Bacilli</taxon>
        <taxon>Bacillales</taxon>
        <taxon>Paenibacillaceae</taxon>
        <taxon>Paenibacillus</taxon>
    </lineage>
</organism>
<evidence type="ECO:0000313" key="2">
    <source>
        <dbReference type="Proteomes" id="UP000245202"/>
    </source>
</evidence>
<evidence type="ECO:0000313" key="1">
    <source>
        <dbReference type="EMBL" id="GBG11169.1"/>
    </source>
</evidence>
<keyword evidence="2" id="KW-1185">Reference proteome</keyword>
<name>A0A2R5EZU1_9BACL</name>
<comment type="caution">
    <text evidence="1">The sequence shown here is derived from an EMBL/GenBank/DDBJ whole genome shotgun (WGS) entry which is preliminary data.</text>
</comment>
<gene>
    <name evidence="1" type="ORF">PAT3040_05957</name>
</gene>
<dbReference type="AlphaFoldDB" id="A0A2R5EZU1"/>
<dbReference type="Proteomes" id="UP000245202">
    <property type="component" value="Unassembled WGS sequence"/>
</dbReference>
<dbReference type="EMBL" id="BDQX01000384">
    <property type="protein sequence ID" value="GBG11169.1"/>
    <property type="molecule type" value="Genomic_DNA"/>
</dbReference>
<sequence>MKKVSECDLYCLFIHTKGGSMTSNGYTVTHLEYLRAVSDSKMMMLYCESTIMDAYFKFRWIIAKYIEEFKLSQGRMPHNNEVVDFLEMESEKNPTSGIPSKHQIDTYVWVLLHDIVMVKGHYVEKLSWGHTVPWASYLSDLLQQGLQLLPKKSLYEESSQLALAFGDFTSFAKQVVSDHVRISELLEGRRLLNRSIRMLTRSEITAGPVNGSIGSVKACSAICLFHHEGNSLTVQYYAGDTNGNYDFEVGDPSSFVSYTYNNLQDGVPGLFYWESRRLFYLTYKLGEYVISYHFPEDTAWSSQLYADYTDDIINGILNTHANGMIIELLNSLIGGLQK</sequence>
<accession>A0A2R5EZU1</accession>
<reference evidence="1 2" key="1">
    <citation type="submission" date="2017-08" db="EMBL/GenBank/DDBJ databases">
        <title>Substantial Increase in Enzyme Production by Combined Drug-Resistance Mutations in Paenibacillus agaridevorans.</title>
        <authorList>
            <person name="Tanaka Y."/>
            <person name="Funane K."/>
            <person name="Hosaka T."/>
            <person name="Shiwa Y."/>
            <person name="Fujita N."/>
            <person name="Miyazaki T."/>
            <person name="Yoshikawa H."/>
            <person name="Murakami K."/>
            <person name="Kasahara K."/>
            <person name="Inaoka T."/>
            <person name="Hiraga Y."/>
            <person name="Ochi K."/>
        </authorList>
    </citation>
    <scope>NUCLEOTIDE SEQUENCE [LARGE SCALE GENOMIC DNA]</scope>
    <source>
        <strain evidence="1 2">T-3040</strain>
    </source>
</reference>